<dbReference type="Proteomes" id="UP000021369">
    <property type="component" value="Unassembled WGS sequence"/>
</dbReference>
<gene>
    <name evidence="1" type="ORF">RASY3_13970</name>
</gene>
<dbReference type="PATRIC" id="fig|1341156.4.peg.3822"/>
<sequence length="413" mass="48414">MSMKSPAISNYLDWLGRIEYRNVDNTFTYNKRSYELIDELFTYLRMLEPINEHGTKELWLTSERGTIDDFEDLDEAIADGAVKNAKELNDWWLDLFPEEEQWYHLMAGEADDIGYRSIFINNRQIIEVDSTKEHGYEHDISEFLEWMLSAVKRCIDELKDGTYNERINKGVPYEYRIGTIVRNDLYDIFPDLREQFFADISKTEISEFIDLASKQSRNRDNQRIHRFTANEFYKCCALGYEENGYDFTDLPPKEQYYKHSDGRDDGLSEIEGDSVEEFIKWYHRSQIGHPWEVCRGGNSTHVSLYVDHNDKGFCLYVEGGSIARCIEAIKFYLALKRAGYPVNIVNAEELIARLNETEIIGIVPIGVIPLYCGGYFPNEKIIDFMNLPFEERSKVVEKCIWKPLKEIRLINID</sequence>
<evidence type="ECO:0000313" key="2">
    <source>
        <dbReference type="Proteomes" id="UP000021369"/>
    </source>
</evidence>
<dbReference type="EMBL" id="JEOB01000004">
    <property type="protein sequence ID" value="EXM38463.1"/>
    <property type="molecule type" value="Genomic_DNA"/>
</dbReference>
<name>A0A011VV73_RUMAL</name>
<organism evidence="1 2">
    <name type="scientific">Ruminococcus albus SY3</name>
    <dbReference type="NCBI Taxonomy" id="1341156"/>
    <lineage>
        <taxon>Bacteria</taxon>
        <taxon>Bacillati</taxon>
        <taxon>Bacillota</taxon>
        <taxon>Clostridia</taxon>
        <taxon>Eubacteriales</taxon>
        <taxon>Oscillospiraceae</taxon>
        <taxon>Ruminococcus</taxon>
    </lineage>
</organism>
<dbReference type="AlphaFoldDB" id="A0A011VV73"/>
<comment type="caution">
    <text evidence="1">The sequence shown here is derived from an EMBL/GenBank/DDBJ whole genome shotgun (WGS) entry which is preliminary data.</text>
</comment>
<accession>A0A011VV73</accession>
<proteinExistence type="predicted"/>
<evidence type="ECO:0000313" key="1">
    <source>
        <dbReference type="EMBL" id="EXM38463.1"/>
    </source>
</evidence>
<protein>
    <submittedName>
        <fullName evidence="1">Uncharacterized protein</fullName>
    </submittedName>
</protein>
<keyword evidence="2" id="KW-1185">Reference proteome</keyword>
<dbReference type="RefSeq" id="WP_037289184.1">
    <property type="nucleotide sequence ID" value="NZ_JEOB01000004.1"/>
</dbReference>
<reference evidence="1 2" key="1">
    <citation type="submission" date="2013-06" db="EMBL/GenBank/DDBJ databases">
        <title>Rumen cellulosomics: divergent fiber-degrading strategies revealed by comparative genome-wide analysis of six Ruminococcal strains.</title>
        <authorList>
            <person name="Dassa B."/>
            <person name="Borovok I."/>
            <person name="Lamed R."/>
            <person name="Flint H."/>
            <person name="Yeoman C.J."/>
            <person name="White B."/>
            <person name="Bayer E.A."/>
        </authorList>
    </citation>
    <scope>NUCLEOTIDE SEQUENCE [LARGE SCALE GENOMIC DNA]</scope>
    <source>
        <strain evidence="1 2">SY3</strain>
    </source>
</reference>